<evidence type="ECO:0000313" key="4">
    <source>
        <dbReference type="Proteomes" id="UP000835052"/>
    </source>
</evidence>
<feature type="domain" description="Mos1 transposase HTH" evidence="2">
    <location>
        <begin position="115"/>
        <end position="162"/>
    </location>
</feature>
<sequence>MSGRRPVEGSEDEVSEFGARREGRAQSEKTREEVSIPAKEQGVDDRWSSWSQLFGQVSSTSSTSATEISFERRWVKFHRGVVDRPFGAGLCEGRPVTLSALRPFRKPGPARDQGQIRTFVYYELLLINDTGIAVANICRACKEDAVSQCTVRRWFNRFESGDTSLENREPSERPSTVDDDEFRRCIKEKPEVNIRELTTTLGRTKFTIHNRLNSPGYHKVLPCWIPAV</sequence>
<dbReference type="InterPro" id="IPR041426">
    <property type="entry name" value="Mos1_HTH"/>
</dbReference>
<dbReference type="GO" id="GO:0044774">
    <property type="term" value="P:mitotic DNA integrity checkpoint signaling"/>
    <property type="evidence" value="ECO:0007669"/>
    <property type="project" value="TreeGrafter"/>
</dbReference>
<organism evidence="3 4">
    <name type="scientific">Caenorhabditis auriculariae</name>
    <dbReference type="NCBI Taxonomy" id="2777116"/>
    <lineage>
        <taxon>Eukaryota</taxon>
        <taxon>Metazoa</taxon>
        <taxon>Ecdysozoa</taxon>
        <taxon>Nematoda</taxon>
        <taxon>Chromadorea</taxon>
        <taxon>Rhabditida</taxon>
        <taxon>Rhabditina</taxon>
        <taxon>Rhabditomorpha</taxon>
        <taxon>Rhabditoidea</taxon>
        <taxon>Rhabditidae</taxon>
        <taxon>Peloderinae</taxon>
        <taxon>Caenorhabditis</taxon>
    </lineage>
</organism>
<comment type="caution">
    <text evidence="3">The sequence shown here is derived from an EMBL/GenBank/DDBJ whole genome shotgun (WGS) entry which is preliminary data.</text>
</comment>
<dbReference type="GO" id="GO:0003690">
    <property type="term" value="F:double-stranded DNA binding"/>
    <property type="evidence" value="ECO:0007669"/>
    <property type="project" value="TreeGrafter"/>
</dbReference>
<gene>
    <name evidence="3" type="ORF">CAUJ_LOCUS15135</name>
</gene>
<dbReference type="OrthoDB" id="6137736at2759"/>
<dbReference type="GO" id="GO:0042800">
    <property type="term" value="F:histone H3K4 methyltransferase activity"/>
    <property type="evidence" value="ECO:0007669"/>
    <property type="project" value="TreeGrafter"/>
</dbReference>
<evidence type="ECO:0000313" key="3">
    <source>
        <dbReference type="EMBL" id="CAD6199231.1"/>
    </source>
</evidence>
<dbReference type="PANTHER" id="PTHR46060">
    <property type="entry name" value="MARINER MOS1 TRANSPOSASE-LIKE PROTEIN"/>
    <property type="match status" value="1"/>
</dbReference>
<dbReference type="GO" id="GO:0035861">
    <property type="term" value="C:site of double-strand break"/>
    <property type="evidence" value="ECO:0007669"/>
    <property type="project" value="TreeGrafter"/>
</dbReference>
<dbReference type="GO" id="GO:0000014">
    <property type="term" value="F:single-stranded DNA endodeoxyribonuclease activity"/>
    <property type="evidence" value="ECO:0007669"/>
    <property type="project" value="TreeGrafter"/>
</dbReference>
<dbReference type="GO" id="GO:0000729">
    <property type="term" value="P:DNA double-strand break processing"/>
    <property type="evidence" value="ECO:0007669"/>
    <property type="project" value="TreeGrafter"/>
</dbReference>
<dbReference type="Proteomes" id="UP000835052">
    <property type="component" value="Unassembled WGS sequence"/>
</dbReference>
<proteinExistence type="predicted"/>
<dbReference type="GO" id="GO:0000793">
    <property type="term" value="C:condensed chromosome"/>
    <property type="evidence" value="ECO:0007669"/>
    <property type="project" value="TreeGrafter"/>
</dbReference>
<dbReference type="GO" id="GO:0003697">
    <property type="term" value="F:single-stranded DNA binding"/>
    <property type="evidence" value="ECO:0007669"/>
    <property type="project" value="TreeGrafter"/>
</dbReference>
<feature type="region of interest" description="Disordered" evidence="1">
    <location>
        <begin position="1"/>
        <end position="40"/>
    </location>
</feature>
<name>A0A8S1HRR1_9PELO</name>
<keyword evidence="4" id="KW-1185">Reference proteome</keyword>
<dbReference type="Pfam" id="PF17906">
    <property type="entry name" value="HTH_48"/>
    <property type="match status" value="1"/>
</dbReference>
<protein>
    <recommendedName>
        <fullName evidence="2">Mos1 transposase HTH domain-containing protein</fullName>
    </recommendedName>
</protein>
<dbReference type="AlphaFoldDB" id="A0A8S1HRR1"/>
<dbReference type="GO" id="GO:0031297">
    <property type="term" value="P:replication fork processing"/>
    <property type="evidence" value="ECO:0007669"/>
    <property type="project" value="TreeGrafter"/>
</dbReference>
<dbReference type="GO" id="GO:0005634">
    <property type="term" value="C:nucleus"/>
    <property type="evidence" value="ECO:0007669"/>
    <property type="project" value="TreeGrafter"/>
</dbReference>
<dbReference type="Gene3D" id="1.10.10.1450">
    <property type="match status" value="1"/>
</dbReference>
<dbReference type="PANTHER" id="PTHR46060:SF2">
    <property type="entry name" value="HISTONE-LYSINE N-METHYLTRANSFERASE SETMAR"/>
    <property type="match status" value="1"/>
</dbReference>
<accession>A0A8S1HRR1</accession>
<reference evidence="3" key="1">
    <citation type="submission" date="2020-10" db="EMBL/GenBank/DDBJ databases">
        <authorList>
            <person name="Kikuchi T."/>
        </authorList>
    </citation>
    <scope>NUCLEOTIDE SEQUENCE</scope>
    <source>
        <strain evidence="3">NKZ352</strain>
    </source>
</reference>
<feature type="compositionally biased region" description="Basic and acidic residues" evidence="1">
    <location>
        <begin position="18"/>
        <end position="34"/>
    </location>
</feature>
<dbReference type="GO" id="GO:0044547">
    <property type="term" value="F:DNA topoisomerase binding"/>
    <property type="evidence" value="ECO:0007669"/>
    <property type="project" value="TreeGrafter"/>
</dbReference>
<dbReference type="EMBL" id="CAJGYM010000161">
    <property type="protein sequence ID" value="CAD6199231.1"/>
    <property type="molecule type" value="Genomic_DNA"/>
</dbReference>
<dbReference type="GO" id="GO:0046975">
    <property type="term" value="F:histone H3K36 methyltransferase activity"/>
    <property type="evidence" value="ECO:0007669"/>
    <property type="project" value="TreeGrafter"/>
</dbReference>
<dbReference type="GO" id="GO:0006303">
    <property type="term" value="P:double-strand break repair via nonhomologous end joining"/>
    <property type="evidence" value="ECO:0007669"/>
    <property type="project" value="TreeGrafter"/>
</dbReference>
<evidence type="ECO:0000259" key="2">
    <source>
        <dbReference type="Pfam" id="PF17906"/>
    </source>
</evidence>
<dbReference type="InterPro" id="IPR052709">
    <property type="entry name" value="Transposase-MT_Hybrid"/>
</dbReference>
<evidence type="ECO:0000256" key="1">
    <source>
        <dbReference type="SAM" id="MobiDB-lite"/>
    </source>
</evidence>
<dbReference type="GO" id="GO:0015074">
    <property type="term" value="P:DNA integration"/>
    <property type="evidence" value="ECO:0007669"/>
    <property type="project" value="TreeGrafter"/>
</dbReference>